<dbReference type="PANTHER" id="PTHR31972">
    <property type="entry name" value="EXPRESSED PROTEIN"/>
    <property type="match status" value="1"/>
</dbReference>
<dbReference type="InterPro" id="IPR008586">
    <property type="entry name" value="DUF868_pln"/>
</dbReference>
<proteinExistence type="predicted"/>
<protein>
    <recommendedName>
        <fullName evidence="3">DUF868 family protein</fullName>
    </recommendedName>
</protein>
<evidence type="ECO:0008006" key="3">
    <source>
        <dbReference type="Google" id="ProtNLM"/>
    </source>
</evidence>
<evidence type="ECO:0000313" key="2">
    <source>
        <dbReference type="Proteomes" id="UP000734854"/>
    </source>
</evidence>
<dbReference type="Proteomes" id="UP000734854">
    <property type="component" value="Unassembled WGS sequence"/>
</dbReference>
<dbReference type="PANTHER" id="PTHR31972:SF48">
    <property type="entry name" value="OS04G0407500 PROTEIN"/>
    <property type="match status" value="1"/>
</dbReference>
<dbReference type="Pfam" id="PF05910">
    <property type="entry name" value="DUF868"/>
    <property type="match status" value="1"/>
</dbReference>
<dbReference type="AlphaFoldDB" id="A0A8J5FB87"/>
<dbReference type="OrthoDB" id="678233at2759"/>
<dbReference type="EMBL" id="JACMSC010000016">
    <property type="protein sequence ID" value="KAG6483448.1"/>
    <property type="molecule type" value="Genomic_DNA"/>
</dbReference>
<name>A0A8J5FB87_ZINOF</name>
<organism evidence="1 2">
    <name type="scientific">Zingiber officinale</name>
    <name type="common">Ginger</name>
    <name type="synonym">Amomum zingiber</name>
    <dbReference type="NCBI Taxonomy" id="94328"/>
    <lineage>
        <taxon>Eukaryota</taxon>
        <taxon>Viridiplantae</taxon>
        <taxon>Streptophyta</taxon>
        <taxon>Embryophyta</taxon>
        <taxon>Tracheophyta</taxon>
        <taxon>Spermatophyta</taxon>
        <taxon>Magnoliopsida</taxon>
        <taxon>Liliopsida</taxon>
        <taxon>Zingiberales</taxon>
        <taxon>Zingiberaceae</taxon>
        <taxon>Zingiber</taxon>
    </lineage>
</organism>
<reference evidence="1 2" key="1">
    <citation type="submission" date="2020-08" db="EMBL/GenBank/DDBJ databases">
        <title>Plant Genome Project.</title>
        <authorList>
            <person name="Zhang R.-G."/>
        </authorList>
    </citation>
    <scope>NUCLEOTIDE SEQUENCE [LARGE SCALE GENOMIC DNA]</scope>
    <source>
        <tissue evidence="1">Rhizome</tissue>
    </source>
</reference>
<evidence type="ECO:0000313" key="1">
    <source>
        <dbReference type="EMBL" id="KAG6483448.1"/>
    </source>
</evidence>
<gene>
    <name evidence="1" type="ORF">ZIOFF_060095</name>
</gene>
<sequence length="324" mass="36131">MVSQAKKNRHLSSNHLFLPPVIKDFASCFSEHAVKVSDTSCSGSSSSGNSSVIDHTASSSVVSSVTCLYRTRLSTQRELLIRVTWSKAQLNPLLSVAIVDGSSTSPWEANCHLLRKKNGSRTYISEGNCEVGLHWDISSANFEAGPEPRYGFYVAVVVDSEFALLLGDLSEEFAKRFDEATLPAAAECSMFSRREQVVGDSATHTTRARFREDGEEHEITIRCKGEGWNARESELAVTVDKKRVVHARSLRWNFRGNQTIFIEGSPVDMMWDVHDWWFGGGSAAVFMFRARSTFESRLWLEEETLQQERGAAGFSLLIQAFKAT</sequence>
<keyword evidence="2" id="KW-1185">Reference proteome</keyword>
<comment type="caution">
    <text evidence="1">The sequence shown here is derived from an EMBL/GenBank/DDBJ whole genome shotgun (WGS) entry which is preliminary data.</text>
</comment>
<accession>A0A8J5FB87</accession>